<evidence type="ECO:0000256" key="1">
    <source>
        <dbReference type="SAM" id="MobiDB-lite"/>
    </source>
</evidence>
<feature type="region of interest" description="Disordered" evidence="1">
    <location>
        <begin position="1"/>
        <end position="35"/>
    </location>
</feature>
<reference evidence="3" key="1">
    <citation type="journal article" date="2019" name="Nat. Commun.">
        <title>Expansion of phycobilisome linker gene families in mesophilic red algae.</title>
        <authorList>
            <person name="Lee J."/>
            <person name="Kim D."/>
            <person name="Bhattacharya D."/>
            <person name="Yoon H.S."/>
        </authorList>
    </citation>
    <scope>NUCLEOTIDE SEQUENCE [LARGE SCALE GENOMIC DNA]</scope>
    <source>
        <strain evidence="3">CCMP 1328</strain>
    </source>
</reference>
<organism evidence="2 3">
    <name type="scientific">Porphyridium purpureum</name>
    <name type="common">Red alga</name>
    <name type="synonym">Porphyridium cruentum</name>
    <dbReference type="NCBI Taxonomy" id="35688"/>
    <lineage>
        <taxon>Eukaryota</taxon>
        <taxon>Rhodophyta</taxon>
        <taxon>Bangiophyceae</taxon>
        <taxon>Porphyridiales</taxon>
        <taxon>Porphyridiaceae</taxon>
        <taxon>Porphyridium</taxon>
    </lineage>
</organism>
<evidence type="ECO:0000313" key="2">
    <source>
        <dbReference type="EMBL" id="KAA8494844.1"/>
    </source>
</evidence>
<feature type="compositionally biased region" description="Low complexity" evidence="1">
    <location>
        <begin position="13"/>
        <end position="22"/>
    </location>
</feature>
<sequence>MRGGGYMPERMSKSASKSASKSGNEEGATAALESRETSFGIQTDWNALDAFVRRQLEAVRTLENHLTGDPKLWLIPCVALTDYVKTAEATWEKALHHRLLSAPPDQAESADEDKLFHRIFELLKKTSAELQKSVDDMAQHDQQRTIVLEILSDYRALLRSFRKENARHSEYVEAFDHYVQKLDKMSSRFGGKARVDRNVAKRDDAKKSADKSVDKLREIMTKIDDDLQEIVWVSCMENVRMLQTTSTTFTNCLDVLRPLLEDHVDLVLHDETSRLVQGWAATPSIEELTSEASLAEAATSGWAEKTARATDEALRAKREQEQLREAHFQRATTEFQHVKKESAFLKSATAETQSVELAEKVHEEKQKTASDKQFEAVLEQAEKELGEKEMPERHPSPVTATPEKAHPERAEAVPEPELWDRTPEETKQPAQVEAMM</sequence>
<accession>A0A5J4YVW1</accession>
<feature type="compositionally biased region" description="Basic and acidic residues" evidence="1">
    <location>
        <begin position="379"/>
        <end position="395"/>
    </location>
</feature>
<feature type="compositionally biased region" description="Basic and acidic residues" evidence="1">
    <location>
        <begin position="403"/>
        <end position="427"/>
    </location>
</feature>
<evidence type="ECO:0000313" key="3">
    <source>
        <dbReference type="Proteomes" id="UP000324585"/>
    </source>
</evidence>
<name>A0A5J4YVW1_PORPP</name>
<keyword evidence="3" id="KW-1185">Reference proteome</keyword>
<dbReference type="AlphaFoldDB" id="A0A5J4YVW1"/>
<dbReference type="Gene3D" id="1.20.1270.60">
    <property type="entry name" value="Arfaptin homology (AH) domain/BAR domain"/>
    <property type="match status" value="1"/>
</dbReference>
<dbReference type="Proteomes" id="UP000324585">
    <property type="component" value="Unassembled WGS sequence"/>
</dbReference>
<dbReference type="EMBL" id="VRMN01000004">
    <property type="protein sequence ID" value="KAA8494844.1"/>
    <property type="molecule type" value="Genomic_DNA"/>
</dbReference>
<gene>
    <name evidence="2" type="ORF">FVE85_3085</name>
</gene>
<proteinExistence type="predicted"/>
<feature type="region of interest" description="Disordered" evidence="1">
    <location>
        <begin position="379"/>
        <end position="436"/>
    </location>
</feature>
<comment type="caution">
    <text evidence="2">The sequence shown here is derived from an EMBL/GenBank/DDBJ whole genome shotgun (WGS) entry which is preliminary data.</text>
</comment>
<dbReference type="InterPro" id="IPR027267">
    <property type="entry name" value="AH/BAR_dom_sf"/>
</dbReference>
<protein>
    <submittedName>
        <fullName evidence="2">Uncharacterized protein</fullName>
    </submittedName>
</protein>